<accession>A0ACB9AA97</accession>
<sequence>MNVKEAERTVIAKPVASRPTISDFRSFSELIAGATNGSPSSEPTIAAIRPKTVRFKPVRTSPPVEMVSSQAELTGTQACHPSDKILKPNRPSPLLYKPIAKTVSRTAISLLANMDTFNTSHEQALAQNLGSQSEIVKGTDLPKVTPVRSGNDRRSQLYTNNSDGSSYDGYNWRKYGQKQVKGSEYPRSYYKCTHPNCMVKKKVERSINGKIAEIVYKGDHNHSKPRVPRRHAFDGTTEDFNRQCQNNQINYDDEGLGSSSRLTNLVKVKESCNHVSTEAFDASIPTPDCLCGVPRAHDVPTSKRRRSLSQTNESRGKGLQEPRVVVHDGTDSEAISDGFRWRKYGQKTVKGNPYPRSYYRCTGVNCDVRKHVERASDNPSVFITAYEGKHNHEMPIKKAS</sequence>
<reference evidence="2" key="1">
    <citation type="journal article" date="2022" name="Mol. Ecol. Resour.">
        <title>The genomes of chicory, endive, great burdock and yacon provide insights into Asteraceae palaeo-polyploidization history and plant inulin production.</title>
        <authorList>
            <person name="Fan W."/>
            <person name="Wang S."/>
            <person name="Wang H."/>
            <person name="Wang A."/>
            <person name="Jiang F."/>
            <person name="Liu H."/>
            <person name="Zhao H."/>
            <person name="Xu D."/>
            <person name="Zhang Y."/>
        </authorList>
    </citation>
    <scope>NUCLEOTIDE SEQUENCE [LARGE SCALE GENOMIC DNA]</scope>
    <source>
        <strain evidence="2">cv. Yunnan</strain>
    </source>
</reference>
<name>A0ACB9AA97_9ASTR</name>
<reference evidence="1 2" key="2">
    <citation type="journal article" date="2022" name="Mol. Ecol. Resour.">
        <title>The genomes of chicory, endive, great burdock and yacon provide insights into Asteraceae paleo-polyploidization history and plant inulin production.</title>
        <authorList>
            <person name="Fan W."/>
            <person name="Wang S."/>
            <person name="Wang H."/>
            <person name="Wang A."/>
            <person name="Jiang F."/>
            <person name="Liu H."/>
            <person name="Zhao H."/>
            <person name="Xu D."/>
            <person name="Zhang Y."/>
        </authorList>
    </citation>
    <scope>NUCLEOTIDE SEQUENCE [LARGE SCALE GENOMIC DNA]</scope>
    <source>
        <strain evidence="2">cv. Yunnan</strain>
        <tissue evidence="1">Leaves</tissue>
    </source>
</reference>
<gene>
    <name evidence="1" type="ORF">L1987_75591</name>
</gene>
<protein>
    <submittedName>
        <fullName evidence="1">Uncharacterized protein</fullName>
    </submittedName>
</protein>
<proteinExistence type="predicted"/>
<evidence type="ECO:0000313" key="1">
    <source>
        <dbReference type="EMBL" id="KAI3705355.1"/>
    </source>
</evidence>
<keyword evidence="2" id="KW-1185">Reference proteome</keyword>
<evidence type="ECO:0000313" key="2">
    <source>
        <dbReference type="Proteomes" id="UP001056120"/>
    </source>
</evidence>
<dbReference type="Proteomes" id="UP001056120">
    <property type="component" value="Linkage Group LG25"/>
</dbReference>
<comment type="caution">
    <text evidence="1">The sequence shown here is derived from an EMBL/GenBank/DDBJ whole genome shotgun (WGS) entry which is preliminary data.</text>
</comment>
<dbReference type="EMBL" id="CM042042">
    <property type="protein sequence ID" value="KAI3705355.1"/>
    <property type="molecule type" value="Genomic_DNA"/>
</dbReference>
<organism evidence="1 2">
    <name type="scientific">Smallanthus sonchifolius</name>
    <dbReference type="NCBI Taxonomy" id="185202"/>
    <lineage>
        <taxon>Eukaryota</taxon>
        <taxon>Viridiplantae</taxon>
        <taxon>Streptophyta</taxon>
        <taxon>Embryophyta</taxon>
        <taxon>Tracheophyta</taxon>
        <taxon>Spermatophyta</taxon>
        <taxon>Magnoliopsida</taxon>
        <taxon>eudicotyledons</taxon>
        <taxon>Gunneridae</taxon>
        <taxon>Pentapetalae</taxon>
        <taxon>asterids</taxon>
        <taxon>campanulids</taxon>
        <taxon>Asterales</taxon>
        <taxon>Asteraceae</taxon>
        <taxon>Asteroideae</taxon>
        <taxon>Heliantheae alliance</taxon>
        <taxon>Millerieae</taxon>
        <taxon>Smallanthus</taxon>
    </lineage>
</organism>